<protein>
    <submittedName>
        <fullName evidence="1">Bm303</fullName>
    </submittedName>
</protein>
<reference evidence="1" key="1">
    <citation type="journal article" date="2007" name="Science">
        <title>Draft genome of the filarial nematode parasite Brugia malayi.</title>
        <authorList>
            <person name="Ghedin E."/>
            <person name="Wang S."/>
            <person name="Spiro D."/>
            <person name="Caler E."/>
            <person name="Zhao Q."/>
            <person name="Crabtree J."/>
            <person name="Allen J.E."/>
            <person name="Delcher A.L."/>
            <person name="Guiliano D.B."/>
            <person name="Miranda-Saavedra D."/>
            <person name="Angiuoli S.V."/>
            <person name="Creasy T."/>
            <person name="Amedeo P."/>
            <person name="Haas B."/>
            <person name="El-Sayed N.M."/>
            <person name="Wortman J.R."/>
            <person name="Feldblyum T."/>
            <person name="Tallon L."/>
            <person name="Schatz M."/>
            <person name="Shumway M."/>
            <person name="Koo H."/>
            <person name="Salzberg S.L."/>
            <person name="Schobel S."/>
            <person name="Pertea M."/>
            <person name="Pop M."/>
            <person name="White O."/>
            <person name="Barton G.J."/>
            <person name="Carlow C.K."/>
            <person name="Crawford M.J."/>
            <person name="Daub J."/>
            <person name="Dimmic M.W."/>
            <person name="Estes C.F."/>
            <person name="Foster J.M."/>
            <person name="Ganatra M."/>
            <person name="Gregory W.F."/>
            <person name="Johnson N.M."/>
            <person name="Jin J."/>
            <person name="Komuniecki R."/>
            <person name="Korf I."/>
            <person name="Kumar S."/>
            <person name="Laney S."/>
            <person name="Li B.W."/>
            <person name="Li W."/>
            <person name="Lindblom T.H."/>
            <person name="Lustigman S."/>
            <person name="Ma D."/>
            <person name="Maina C.V."/>
            <person name="Martin D.M."/>
            <person name="McCarter J.P."/>
            <person name="McReynolds L."/>
            <person name="Mitreva M."/>
            <person name="Nutman T.B."/>
            <person name="Parkinson J."/>
            <person name="Peregrin-Alvarez J.M."/>
            <person name="Poole C."/>
            <person name="Ren Q."/>
            <person name="Saunders L."/>
            <person name="Sluder A.E."/>
            <person name="Smith K."/>
            <person name="Stanke M."/>
            <person name="Unnasch T.R."/>
            <person name="Ware J."/>
            <person name="Wei A.D."/>
            <person name="Weil G."/>
            <person name="Williams D.J."/>
            <person name="Zhang Y."/>
            <person name="Williams S.A."/>
            <person name="Fraser-Liggett C."/>
            <person name="Slatko B."/>
            <person name="Blaxter M.L."/>
            <person name="Scott A.L."/>
        </authorList>
    </citation>
    <scope>NUCLEOTIDE SEQUENCE</scope>
    <source>
        <strain evidence="1">FR3</strain>
    </source>
</reference>
<accession>A0A0K0J8H3</accession>
<evidence type="ECO:0000313" key="1">
    <source>
        <dbReference type="EMBL" id="CRZ23290.1"/>
    </source>
</evidence>
<name>A0A0K0J8H3_BRUMA</name>
<proteinExistence type="predicted"/>
<sequence length="42" mass="4616">MITSRPLACSKNRATFSQCRLSMHANTANTSQIAPNQAENNH</sequence>
<organism evidence="1">
    <name type="scientific">Brugia malayi</name>
    <name type="common">Filarial nematode worm</name>
    <dbReference type="NCBI Taxonomy" id="6279"/>
    <lineage>
        <taxon>Eukaryota</taxon>
        <taxon>Metazoa</taxon>
        <taxon>Ecdysozoa</taxon>
        <taxon>Nematoda</taxon>
        <taxon>Chromadorea</taxon>
        <taxon>Rhabditida</taxon>
        <taxon>Spirurina</taxon>
        <taxon>Spiruromorpha</taxon>
        <taxon>Filarioidea</taxon>
        <taxon>Onchocercidae</taxon>
        <taxon>Brugia</taxon>
    </lineage>
</organism>
<dbReference type="AlphaFoldDB" id="A0A0K0J8H3"/>
<gene>
    <name evidence="1" type="ORF">Bm303</name>
    <name evidence="1" type="ORF">BM_Bm303</name>
</gene>
<dbReference type="EMBL" id="LN856856">
    <property type="protein sequence ID" value="CRZ23290.1"/>
    <property type="molecule type" value="Genomic_DNA"/>
</dbReference>
<reference evidence="1" key="2">
    <citation type="submission" date="2012-12" db="EMBL/GenBank/DDBJ databases">
        <authorList>
            <person name="Gao Y.W."/>
            <person name="Fan S.T."/>
            <person name="Sun H.T."/>
            <person name="Wang Z."/>
            <person name="Gao X.L."/>
            <person name="Li Y.G."/>
            <person name="Wang T.C."/>
            <person name="Zhang K."/>
            <person name="Xu W.W."/>
            <person name="Yu Z.J."/>
            <person name="Xia X.Z."/>
        </authorList>
    </citation>
    <scope>NUCLEOTIDE SEQUENCE</scope>
    <source>
        <strain evidence="1">FR3</strain>
    </source>
</reference>